<gene>
    <name evidence="1" type="ORF">NE237_016802</name>
</gene>
<comment type="caution">
    <text evidence="1">The sequence shown here is derived from an EMBL/GenBank/DDBJ whole genome shotgun (WGS) entry which is preliminary data.</text>
</comment>
<organism evidence="1 2">
    <name type="scientific">Protea cynaroides</name>
    <dbReference type="NCBI Taxonomy" id="273540"/>
    <lineage>
        <taxon>Eukaryota</taxon>
        <taxon>Viridiplantae</taxon>
        <taxon>Streptophyta</taxon>
        <taxon>Embryophyta</taxon>
        <taxon>Tracheophyta</taxon>
        <taxon>Spermatophyta</taxon>
        <taxon>Magnoliopsida</taxon>
        <taxon>Proteales</taxon>
        <taxon>Proteaceae</taxon>
        <taxon>Protea</taxon>
    </lineage>
</organism>
<dbReference type="AlphaFoldDB" id="A0A9Q0K741"/>
<keyword evidence="2" id="KW-1185">Reference proteome</keyword>
<reference evidence="1" key="1">
    <citation type="journal article" date="2023" name="Plant J.">
        <title>The genome of the king protea, Protea cynaroides.</title>
        <authorList>
            <person name="Chang J."/>
            <person name="Duong T.A."/>
            <person name="Schoeman C."/>
            <person name="Ma X."/>
            <person name="Roodt D."/>
            <person name="Barker N."/>
            <person name="Li Z."/>
            <person name="Van de Peer Y."/>
            <person name="Mizrachi E."/>
        </authorList>
    </citation>
    <scope>NUCLEOTIDE SEQUENCE</scope>
    <source>
        <tissue evidence="1">Young leaves</tissue>
    </source>
</reference>
<dbReference type="Proteomes" id="UP001141806">
    <property type="component" value="Unassembled WGS sequence"/>
</dbReference>
<accession>A0A9Q0K741</accession>
<name>A0A9Q0K741_9MAGN</name>
<protein>
    <submittedName>
        <fullName evidence="1">Uncharacterized protein</fullName>
    </submittedName>
</protein>
<evidence type="ECO:0000313" key="2">
    <source>
        <dbReference type="Proteomes" id="UP001141806"/>
    </source>
</evidence>
<sequence length="227" mass="24236">MGVVTKCQENSGRIAVGQEDGTRVESRVDLGKFLEFPSEDPCSATVSDSAMNKLRPKLAAESGSAADTMTTMIMPILEAARKPVSIARGIQFDEQRQESCKFFDRRVLQSSSGVNANSDRGRCCFGPIAYMETNNVCGVTALTSMAELARVPQRQLLKNTGYFGVTKDVSKSAHRIGNLGGSQAPRDLACAHAATRFSGEQHGEGSRSRGLIGSTVHATEGSCGVRD</sequence>
<evidence type="ECO:0000313" key="1">
    <source>
        <dbReference type="EMBL" id="KAJ4964953.1"/>
    </source>
</evidence>
<proteinExistence type="predicted"/>
<dbReference type="EMBL" id="JAMYWD010000007">
    <property type="protein sequence ID" value="KAJ4964953.1"/>
    <property type="molecule type" value="Genomic_DNA"/>
</dbReference>